<dbReference type="InterPro" id="IPR001466">
    <property type="entry name" value="Beta-lactam-related"/>
</dbReference>
<accession>A0AA48QWC0</accession>
<keyword evidence="3" id="KW-1185">Reference proteome</keyword>
<protein>
    <recommendedName>
        <fullName evidence="1">Beta-lactamase-related domain-containing protein</fullName>
    </recommendedName>
</protein>
<dbReference type="InterPro" id="IPR050789">
    <property type="entry name" value="Diverse_Enzym_Activities"/>
</dbReference>
<sequence length="396" mass="43541">MGDNLTMGDNKAFTLFDMGLFSGKPQHEQFCRLHELGTVSTLKPSANPHIFPDGDKLTLPETYTGGDGKEHSVSELLKDTATGALLVLHDGKVAFEEYWLTSGPEVPWLSMSVAKSFTSTLVGIAHAEGHIKSLDEPISKYVKVQPGSAYDGVPIRTVLRMSSGARWNEDYSDPNSDIALFGRAASGEDGGCLDDFIASMVREVEPDTVCRYNSAETQVLGALVKGATGRSVTDYMQEKLYEPLGMRYPGYWLLDNRNVEHTYGGLNLTAQDFAKIGELFRLDGEWNGRQIVPKEWVKEATTVDGPLREPGQPIVGGHNLPLGYGYQWWVPPGDEGEFAGIGVYNQFVYVNPVRGVTIVKSSANPRYGISEQEEDNKDIENLALLQSLARLFPKKA</sequence>
<dbReference type="SUPFAM" id="SSF56601">
    <property type="entry name" value="beta-lactamase/transpeptidase-like"/>
    <property type="match status" value="1"/>
</dbReference>
<evidence type="ECO:0000313" key="2">
    <source>
        <dbReference type="EMBL" id="BEI92191.1"/>
    </source>
</evidence>
<evidence type="ECO:0000259" key="1">
    <source>
        <dbReference type="Pfam" id="PF00144"/>
    </source>
</evidence>
<dbReference type="Proteomes" id="UP001233271">
    <property type="component" value="Chromosome 4"/>
</dbReference>
<dbReference type="PANTHER" id="PTHR43283">
    <property type="entry name" value="BETA-LACTAMASE-RELATED"/>
    <property type="match status" value="1"/>
</dbReference>
<dbReference type="PANTHER" id="PTHR43283:SF14">
    <property type="entry name" value="BLL8153 PROTEIN"/>
    <property type="match status" value="1"/>
</dbReference>
<dbReference type="RefSeq" id="XP_060457456.1">
    <property type="nucleotide sequence ID" value="XM_060600909.1"/>
</dbReference>
<name>A0AA48QWC0_9TREE</name>
<dbReference type="Gene3D" id="3.40.710.10">
    <property type="entry name" value="DD-peptidase/beta-lactamase superfamily"/>
    <property type="match status" value="1"/>
</dbReference>
<organism evidence="2 3">
    <name type="scientific">Cutaneotrichosporon cavernicola</name>
    <dbReference type="NCBI Taxonomy" id="279322"/>
    <lineage>
        <taxon>Eukaryota</taxon>
        <taxon>Fungi</taxon>
        <taxon>Dikarya</taxon>
        <taxon>Basidiomycota</taxon>
        <taxon>Agaricomycotina</taxon>
        <taxon>Tremellomycetes</taxon>
        <taxon>Trichosporonales</taxon>
        <taxon>Trichosporonaceae</taxon>
        <taxon>Cutaneotrichosporon</taxon>
    </lineage>
</organism>
<gene>
    <name evidence="2" type="ORF">CcaverHIS019_0410110</name>
</gene>
<dbReference type="Pfam" id="PF00144">
    <property type="entry name" value="Beta-lactamase"/>
    <property type="match status" value="1"/>
</dbReference>
<evidence type="ECO:0000313" key="3">
    <source>
        <dbReference type="Proteomes" id="UP001233271"/>
    </source>
</evidence>
<feature type="domain" description="Beta-lactamase-related" evidence="1">
    <location>
        <begin position="78"/>
        <end position="361"/>
    </location>
</feature>
<reference evidence="2" key="1">
    <citation type="journal article" date="2023" name="BMC Genomics">
        <title>Chromosome-level genome assemblies of Cutaneotrichosporon spp. (Trichosporonales, Basidiomycota) reveal imbalanced evolution between nucleotide sequences and chromosome synteny.</title>
        <authorList>
            <person name="Kobayashi Y."/>
            <person name="Kayamori A."/>
            <person name="Aoki K."/>
            <person name="Shiwa Y."/>
            <person name="Matsutani M."/>
            <person name="Fujita N."/>
            <person name="Sugita T."/>
            <person name="Iwasaki W."/>
            <person name="Tanaka N."/>
            <person name="Takashima M."/>
        </authorList>
    </citation>
    <scope>NUCLEOTIDE SEQUENCE</scope>
    <source>
        <strain evidence="2">HIS019</strain>
    </source>
</reference>
<proteinExistence type="predicted"/>
<dbReference type="AlphaFoldDB" id="A0AA48QWC0"/>
<dbReference type="EMBL" id="AP028215">
    <property type="protein sequence ID" value="BEI92191.1"/>
    <property type="molecule type" value="Genomic_DNA"/>
</dbReference>
<dbReference type="KEGG" id="ccac:CcaHIS019_0410110"/>
<dbReference type="GeneID" id="85496061"/>
<dbReference type="InterPro" id="IPR012338">
    <property type="entry name" value="Beta-lactam/transpept-like"/>
</dbReference>